<reference evidence="8" key="3">
    <citation type="submission" date="2025-08" db="UniProtKB">
        <authorList>
            <consortium name="Ensembl"/>
        </authorList>
    </citation>
    <scope>IDENTIFICATION</scope>
</reference>
<evidence type="ECO:0000256" key="1">
    <source>
        <dbReference type="ARBA" id="ARBA00007835"/>
    </source>
</evidence>
<evidence type="ECO:0000256" key="2">
    <source>
        <dbReference type="ARBA" id="ARBA00022729"/>
    </source>
</evidence>
<evidence type="ECO:0000313" key="8">
    <source>
        <dbReference type="Ensembl" id="ENSCINP00000021735.2"/>
    </source>
</evidence>
<evidence type="ECO:0000256" key="6">
    <source>
        <dbReference type="ARBA" id="ARBA00023180"/>
    </source>
</evidence>
<reference evidence="8" key="2">
    <citation type="journal article" date="2008" name="Genome Biol.">
        <title>Improved genome assembly and evidence-based global gene model set for the chordate Ciona intestinalis: new insight into intron and operon populations.</title>
        <authorList>
            <person name="Satou Y."/>
            <person name="Mineta K."/>
            <person name="Ogasawara M."/>
            <person name="Sasakura Y."/>
            <person name="Shoguchi E."/>
            <person name="Ueno K."/>
            <person name="Yamada L."/>
            <person name="Matsumoto J."/>
            <person name="Wasserscheid J."/>
            <person name="Dewar K."/>
            <person name="Wiley G.B."/>
            <person name="Macmil S.L."/>
            <person name="Roe B.A."/>
            <person name="Zeller R.W."/>
            <person name="Hastings K.E."/>
            <person name="Lemaire P."/>
            <person name="Lindquist E."/>
            <person name="Endo T."/>
            <person name="Hotta K."/>
            <person name="Inaba K."/>
        </authorList>
    </citation>
    <scope>NUCLEOTIDE SEQUENCE [LARGE SCALE GENOMIC DNA]</scope>
    <source>
        <strain evidence="8">wild type</strain>
    </source>
</reference>
<dbReference type="GO" id="GO:0009395">
    <property type="term" value="P:phospholipid catabolic process"/>
    <property type="evidence" value="ECO:0000318"/>
    <property type="project" value="GO_Central"/>
</dbReference>
<dbReference type="GO" id="GO:0004620">
    <property type="term" value="F:phospholipase activity"/>
    <property type="evidence" value="ECO:0000318"/>
    <property type="project" value="GO_Central"/>
</dbReference>
<organism evidence="8 9">
    <name type="scientific">Ciona intestinalis</name>
    <name type="common">Transparent sea squirt</name>
    <name type="synonym">Ascidia intestinalis</name>
    <dbReference type="NCBI Taxonomy" id="7719"/>
    <lineage>
        <taxon>Eukaryota</taxon>
        <taxon>Metazoa</taxon>
        <taxon>Chordata</taxon>
        <taxon>Tunicata</taxon>
        <taxon>Ascidiacea</taxon>
        <taxon>Phlebobranchia</taxon>
        <taxon>Cionidae</taxon>
        <taxon>Ciona</taxon>
    </lineage>
</organism>
<protein>
    <recommendedName>
        <fullName evidence="7">Phospholipase B-like</fullName>
        <ecNumber evidence="7">3.1.1.-</ecNumber>
    </recommendedName>
</protein>
<dbReference type="HOGENOM" id="CLU_027106_4_0_1"/>
<dbReference type="Gene3D" id="3.60.60.30">
    <property type="match status" value="1"/>
</dbReference>
<sequence>FCSPSSSTLYCNNLRYYLTRNTQHMLKKIKRNPNSAYWNQIHLLLVQAQGLIDGYYKRTHINANIRFKPFGLYYLNLLGDMETLQPIMKVVTSPDDVKPGSCSALVKLLPNNTDVFMGHATWTNYRSMLRMMKRYNLNFKDKSDTGNKIPGHTMAFPSQPGQLYSKNDFYTLSSGLVTMETSMSNFNKKLWTIVREQYWNVLEWIRNVVANRMAGDGEEWCEVFSRHNSGTYNNQWMIMDYNKFEPGVQPTKDSGLLYLLEQMPTLVTYRDITEHLVNQTYWPSYNLPYFKETNKLSQLYRISNIYKSFSYHGATRAKIFARNQTRVKDIKTMFKLMRYNNYKHDPLSACNCDPPYTAAKAIAARGDLNPANGTYSLKSYGLADYVATDAKVVGYSMMKNFEILAECGPTHDQQPPFVWSKSPFSHVSHKGMPDKYDFKPTLIIWDKFSPLKMLDKIHKSVNL</sequence>
<dbReference type="Proteomes" id="UP000008144">
    <property type="component" value="Chromosome 2"/>
</dbReference>
<dbReference type="AlphaFoldDB" id="F6U952"/>
<reference evidence="9" key="1">
    <citation type="journal article" date="2002" name="Science">
        <title>The draft genome of Ciona intestinalis: insights into chordate and vertebrate origins.</title>
        <authorList>
            <person name="Dehal P."/>
            <person name="Satou Y."/>
            <person name="Campbell R.K."/>
            <person name="Chapman J."/>
            <person name="Degnan B."/>
            <person name="De Tomaso A."/>
            <person name="Davidson B."/>
            <person name="Di Gregorio A."/>
            <person name="Gelpke M."/>
            <person name="Goodstein D.M."/>
            <person name="Harafuji N."/>
            <person name="Hastings K.E."/>
            <person name="Ho I."/>
            <person name="Hotta K."/>
            <person name="Huang W."/>
            <person name="Kawashima T."/>
            <person name="Lemaire P."/>
            <person name="Martinez D."/>
            <person name="Meinertzhagen I.A."/>
            <person name="Necula S."/>
            <person name="Nonaka M."/>
            <person name="Putnam N."/>
            <person name="Rash S."/>
            <person name="Saiga H."/>
            <person name="Satake M."/>
            <person name="Terry A."/>
            <person name="Yamada L."/>
            <person name="Wang H.G."/>
            <person name="Awazu S."/>
            <person name="Azumi K."/>
            <person name="Boore J."/>
            <person name="Branno M."/>
            <person name="Chin-Bow S."/>
            <person name="DeSantis R."/>
            <person name="Doyle S."/>
            <person name="Francino P."/>
            <person name="Keys D.N."/>
            <person name="Haga S."/>
            <person name="Hayashi H."/>
            <person name="Hino K."/>
            <person name="Imai K.S."/>
            <person name="Inaba K."/>
            <person name="Kano S."/>
            <person name="Kobayashi K."/>
            <person name="Kobayashi M."/>
            <person name="Lee B.I."/>
            <person name="Makabe K.W."/>
            <person name="Manohar C."/>
            <person name="Matassi G."/>
            <person name="Medina M."/>
            <person name="Mochizuki Y."/>
            <person name="Mount S."/>
            <person name="Morishita T."/>
            <person name="Miura S."/>
            <person name="Nakayama A."/>
            <person name="Nishizaka S."/>
            <person name="Nomoto H."/>
            <person name="Ohta F."/>
            <person name="Oishi K."/>
            <person name="Rigoutsos I."/>
            <person name="Sano M."/>
            <person name="Sasaki A."/>
            <person name="Sasakura Y."/>
            <person name="Shoguchi E."/>
            <person name="Shin-i T."/>
            <person name="Spagnuolo A."/>
            <person name="Stainier D."/>
            <person name="Suzuki M.M."/>
            <person name="Tassy O."/>
            <person name="Takatori N."/>
            <person name="Tokuoka M."/>
            <person name="Yagi K."/>
            <person name="Yoshizaki F."/>
            <person name="Wada S."/>
            <person name="Zhang C."/>
            <person name="Hyatt P.D."/>
            <person name="Larimer F."/>
            <person name="Detter C."/>
            <person name="Doggett N."/>
            <person name="Glavina T."/>
            <person name="Hawkins T."/>
            <person name="Richardson P."/>
            <person name="Lucas S."/>
            <person name="Kohara Y."/>
            <person name="Levine M."/>
            <person name="Satoh N."/>
            <person name="Rokhsar D.S."/>
        </authorList>
    </citation>
    <scope>NUCLEOTIDE SEQUENCE [LARGE SCALE GENOMIC DNA]</scope>
</reference>
<accession>F6U952</accession>
<evidence type="ECO:0000256" key="4">
    <source>
        <dbReference type="ARBA" id="ARBA00022963"/>
    </source>
</evidence>
<evidence type="ECO:0000256" key="7">
    <source>
        <dbReference type="RuleBase" id="RU364138"/>
    </source>
</evidence>
<dbReference type="FunCoup" id="F6U952">
    <property type="interactions" value="6"/>
</dbReference>
<keyword evidence="4 7" id="KW-0442">Lipid degradation</keyword>
<name>F6U952_CIOIN</name>
<keyword evidence="3 7" id="KW-0378">Hydrolase</keyword>
<evidence type="ECO:0000256" key="5">
    <source>
        <dbReference type="ARBA" id="ARBA00023098"/>
    </source>
</evidence>
<keyword evidence="5 7" id="KW-0443">Lipid metabolism</keyword>
<dbReference type="EC" id="3.1.1.-" evidence="7"/>
<dbReference type="GeneTree" id="ENSGT00530000063509"/>
<dbReference type="Pfam" id="PF04916">
    <property type="entry name" value="Phospholip_B"/>
    <property type="match status" value="1"/>
</dbReference>
<dbReference type="GO" id="GO:0005576">
    <property type="term" value="C:extracellular region"/>
    <property type="evidence" value="ECO:0000318"/>
    <property type="project" value="GO_Central"/>
</dbReference>
<keyword evidence="2" id="KW-0732">Signal</keyword>
<dbReference type="InterPro" id="IPR007000">
    <property type="entry name" value="PLipase_B-like"/>
</dbReference>
<comment type="function">
    <text evidence="7">Putative phospholipase.</text>
</comment>
<dbReference type="PANTHER" id="PTHR12370">
    <property type="entry name" value="PHOSPHOLIPASE B-RELATED"/>
    <property type="match status" value="1"/>
</dbReference>
<dbReference type="InParanoid" id="F6U952"/>
<comment type="similarity">
    <text evidence="1 7">Belongs to the phospholipase B-like family.</text>
</comment>
<dbReference type="PANTHER" id="PTHR12370:SF3">
    <property type="entry name" value="PHOSPHOLIPASE B-LIKE 2-RELATED"/>
    <property type="match status" value="1"/>
</dbReference>
<evidence type="ECO:0000256" key="3">
    <source>
        <dbReference type="ARBA" id="ARBA00022801"/>
    </source>
</evidence>
<proteinExistence type="inferred from homology"/>
<evidence type="ECO:0000313" key="9">
    <source>
        <dbReference type="Proteomes" id="UP000008144"/>
    </source>
</evidence>
<keyword evidence="9" id="KW-1185">Reference proteome</keyword>
<dbReference type="Ensembl" id="ENSCINT00000021981.2">
    <property type="protein sequence ID" value="ENSCINP00000021735.2"/>
    <property type="gene ID" value="ENSCING00000007228.3"/>
</dbReference>
<dbReference type="EMBL" id="EAAA01001570">
    <property type="status" value="NOT_ANNOTATED_CDS"/>
    <property type="molecule type" value="Genomic_DNA"/>
</dbReference>
<keyword evidence="6" id="KW-0325">Glycoprotein</keyword>
<reference evidence="8" key="4">
    <citation type="submission" date="2025-09" db="UniProtKB">
        <authorList>
            <consortium name="Ensembl"/>
        </authorList>
    </citation>
    <scope>IDENTIFICATION</scope>
</reference>
<dbReference type="OMA" id="WSSYYEM"/>